<comment type="caution">
    <text evidence="1">The sequence shown here is derived from an EMBL/GenBank/DDBJ whole genome shotgun (WGS) entry which is preliminary data.</text>
</comment>
<evidence type="ECO:0000313" key="2">
    <source>
        <dbReference type="Proteomes" id="UP001165308"/>
    </source>
</evidence>
<reference evidence="1" key="1">
    <citation type="submission" date="2022-05" db="EMBL/GenBank/DDBJ databases">
        <title>Halomonas geminus sp. nov. and Halomonas llamarensis sp. nov. isolated from high-altitude salars of the Atacama Desert.</title>
        <authorList>
            <person name="Hintersatz C."/>
            <person name="Rojas L.A."/>
            <person name="Wei T.-S."/>
            <person name="Kutschke S."/>
            <person name="Lehmann F."/>
            <person name="Jain R."/>
            <person name="Pollmann K."/>
        </authorList>
    </citation>
    <scope>NUCLEOTIDE SEQUENCE</scope>
    <source>
        <strain evidence="1">ATCHA</strain>
    </source>
</reference>
<dbReference type="RefSeq" id="WP_250082049.1">
    <property type="nucleotide sequence ID" value="NZ_JAMJPJ010000016.1"/>
</dbReference>
<accession>A0ABT0SSJ0</accession>
<name>A0ABT0SSJ0_9GAMM</name>
<evidence type="ECO:0000313" key="1">
    <source>
        <dbReference type="EMBL" id="MCL7930455.1"/>
    </source>
</evidence>
<organism evidence="1 2">
    <name type="scientific">Halomonas llamarensis</name>
    <dbReference type="NCBI Taxonomy" id="2945104"/>
    <lineage>
        <taxon>Bacteria</taxon>
        <taxon>Pseudomonadati</taxon>
        <taxon>Pseudomonadota</taxon>
        <taxon>Gammaproteobacteria</taxon>
        <taxon>Oceanospirillales</taxon>
        <taxon>Halomonadaceae</taxon>
        <taxon>Halomonas</taxon>
    </lineage>
</organism>
<keyword evidence="2" id="KW-1185">Reference proteome</keyword>
<dbReference type="EMBL" id="JAMJPJ010000016">
    <property type="protein sequence ID" value="MCL7930455.1"/>
    <property type="molecule type" value="Genomic_DNA"/>
</dbReference>
<protein>
    <submittedName>
        <fullName evidence="1">Uncharacterized protein</fullName>
    </submittedName>
</protein>
<dbReference type="Proteomes" id="UP001165308">
    <property type="component" value="Unassembled WGS sequence"/>
</dbReference>
<sequence length="69" mass="7423">MSEQHLIHPSDQPESAAQQVLLEMCKAGVFGAGSLQNASSPQAGERLGEAAVAFHKKLTEYYRTLGHAE</sequence>
<proteinExistence type="predicted"/>
<gene>
    <name evidence="1" type="ORF">M8006_10785</name>
</gene>